<organism evidence="1 2">
    <name type="scientific">Bacteroides eggerthii</name>
    <dbReference type="NCBI Taxonomy" id="28111"/>
    <lineage>
        <taxon>Bacteria</taxon>
        <taxon>Pseudomonadati</taxon>
        <taxon>Bacteroidota</taxon>
        <taxon>Bacteroidia</taxon>
        <taxon>Bacteroidales</taxon>
        <taxon>Bacteroidaceae</taxon>
        <taxon>Bacteroides</taxon>
    </lineage>
</organism>
<dbReference type="Proteomes" id="UP000254424">
    <property type="component" value="Unassembled WGS sequence"/>
</dbReference>
<dbReference type="EMBL" id="UFSX01000002">
    <property type="protein sequence ID" value="SUV43957.1"/>
    <property type="molecule type" value="Genomic_DNA"/>
</dbReference>
<sequence length="326" mass="38004">MKKEKQSWTDYVPHSVSLYYVDYRENLDSHDDLQEQCIRRNSLSPLEEQILEWYADQEHGNLQGYLSEIRNEMEADGKSAEYIRHEEKIKDLLYERNNTDPAEELIDNSAVTNMFYSLGVEIEGYVYGGCGRGESETVSLHKIRRALQLKEGLFTDELHELLFNAPYGGELRIYFNAIFSRLITGDTSHDFKRIRFYGGVIVAIVDSRNGAGYHVSLQTDITLPFYRDNLFVDSQVHYSYANEICGLLNSWCDSTRWETGMMSLEVTLQKSHINEYQKQEALYEKRFREGGCTFGDMNHKRHRDTYYINSFPCGTKCPHCGTFWID</sequence>
<name>A0A380ZAF0_9BACE</name>
<evidence type="ECO:0000313" key="2">
    <source>
        <dbReference type="Proteomes" id="UP000254424"/>
    </source>
</evidence>
<dbReference type="OrthoDB" id="1034352at2"/>
<gene>
    <name evidence="1" type="ORF">NCTC11155_03367</name>
</gene>
<evidence type="ECO:0000313" key="1">
    <source>
        <dbReference type="EMBL" id="SUV43957.1"/>
    </source>
</evidence>
<proteinExistence type="predicted"/>
<dbReference type="AlphaFoldDB" id="A0A380ZAF0"/>
<reference evidence="1 2" key="1">
    <citation type="submission" date="2018-06" db="EMBL/GenBank/DDBJ databases">
        <authorList>
            <consortium name="Pathogen Informatics"/>
            <person name="Doyle S."/>
        </authorList>
    </citation>
    <scope>NUCLEOTIDE SEQUENCE [LARGE SCALE GENOMIC DNA]</scope>
    <source>
        <strain evidence="1 2">NCTC11155</strain>
    </source>
</reference>
<protein>
    <submittedName>
        <fullName evidence="1">Uncharacterized protein</fullName>
    </submittedName>
</protein>
<dbReference type="GeneID" id="93071962"/>
<accession>A0A380ZAF0</accession>
<dbReference type="STRING" id="483216.BACEGG_00514"/>
<dbReference type="RefSeq" id="WP_004288795.1">
    <property type="nucleotide sequence ID" value="NZ_CABKNQ010000020.1"/>
</dbReference>